<gene>
    <name evidence="2" type="ORF">E6Q69_16380</name>
</gene>
<evidence type="ECO:0000256" key="1">
    <source>
        <dbReference type="SAM" id="Coils"/>
    </source>
</evidence>
<name>A0A5C7VV72_AQUAC</name>
<organism evidence="2 3">
    <name type="scientific">Aquipseudomonas alcaligenes</name>
    <name type="common">Pseudomonas alcaligenes</name>
    <dbReference type="NCBI Taxonomy" id="43263"/>
    <lineage>
        <taxon>Bacteria</taxon>
        <taxon>Pseudomonadati</taxon>
        <taxon>Pseudomonadota</taxon>
        <taxon>Gammaproteobacteria</taxon>
        <taxon>Pseudomonadales</taxon>
        <taxon>Pseudomonadaceae</taxon>
        <taxon>Aquipseudomonas</taxon>
    </lineage>
</organism>
<dbReference type="AlphaFoldDB" id="A0A5C7VV72"/>
<dbReference type="EMBL" id="SSFO01000276">
    <property type="protein sequence ID" value="TXI28402.1"/>
    <property type="molecule type" value="Genomic_DNA"/>
</dbReference>
<sequence>MLKETKELLSIVANQKNGPIPAWLPKDAMKRLEGSQPNTDRAEAVINQLKSGEKHPALGDKIRKAEKELAEFNEQHQGQRRGVRI</sequence>
<comment type="caution">
    <text evidence="2">The sequence shown here is derived from an EMBL/GenBank/DDBJ whole genome shotgun (WGS) entry which is preliminary data.</text>
</comment>
<dbReference type="Proteomes" id="UP000321110">
    <property type="component" value="Unassembled WGS sequence"/>
</dbReference>
<protein>
    <submittedName>
        <fullName evidence="2">Uncharacterized protein</fullName>
    </submittedName>
</protein>
<feature type="coiled-coil region" evidence="1">
    <location>
        <begin position="55"/>
        <end position="82"/>
    </location>
</feature>
<accession>A0A5C7VV72</accession>
<evidence type="ECO:0000313" key="3">
    <source>
        <dbReference type="Proteomes" id="UP000321110"/>
    </source>
</evidence>
<proteinExistence type="predicted"/>
<evidence type="ECO:0000313" key="2">
    <source>
        <dbReference type="EMBL" id="TXI28402.1"/>
    </source>
</evidence>
<keyword evidence="1" id="KW-0175">Coiled coil</keyword>
<reference evidence="2 3" key="1">
    <citation type="submission" date="2018-09" db="EMBL/GenBank/DDBJ databases">
        <title>Metagenome Assembled Genomes from an Advanced Water Purification Facility.</title>
        <authorList>
            <person name="Stamps B.W."/>
            <person name="Spear J.R."/>
        </authorList>
    </citation>
    <scope>NUCLEOTIDE SEQUENCE [LARGE SCALE GENOMIC DNA]</scope>
    <source>
        <strain evidence="2">Bin_52_1</strain>
    </source>
</reference>